<keyword evidence="1" id="KW-0812">Transmembrane</keyword>
<protein>
    <submittedName>
        <fullName evidence="2">Uncharacterized protein</fullName>
    </submittedName>
</protein>
<name>A0A8T2MIS5_9TELE</name>
<dbReference type="AlphaFoldDB" id="A0A8T2MIS5"/>
<comment type="caution">
    <text evidence="2">The sequence shown here is derived from an EMBL/GenBank/DDBJ whole genome shotgun (WGS) entry which is preliminary data.</text>
</comment>
<feature type="non-terminal residue" evidence="2">
    <location>
        <position position="103"/>
    </location>
</feature>
<keyword evidence="3" id="KW-1185">Reference proteome</keyword>
<accession>A0A8T2MIS5</accession>
<dbReference type="EMBL" id="JAFBMS010002521">
    <property type="protein sequence ID" value="KAG9328229.1"/>
    <property type="molecule type" value="Genomic_DNA"/>
</dbReference>
<evidence type="ECO:0000313" key="3">
    <source>
        <dbReference type="Proteomes" id="UP000824540"/>
    </source>
</evidence>
<feature type="transmembrane region" description="Helical" evidence="1">
    <location>
        <begin position="67"/>
        <end position="86"/>
    </location>
</feature>
<keyword evidence="1" id="KW-0472">Membrane</keyword>
<keyword evidence="1" id="KW-1133">Transmembrane helix</keyword>
<evidence type="ECO:0000313" key="2">
    <source>
        <dbReference type="EMBL" id="KAG9328229.1"/>
    </source>
</evidence>
<proteinExistence type="predicted"/>
<gene>
    <name evidence="2" type="ORF">JZ751_015777</name>
</gene>
<evidence type="ECO:0000256" key="1">
    <source>
        <dbReference type="SAM" id="Phobius"/>
    </source>
</evidence>
<reference evidence="2" key="1">
    <citation type="thesis" date="2021" institute="BYU ScholarsArchive" country="Provo, UT, USA">
        <title>Applications of and Algorithms for Genome Assembly and Genomic Analyses with an Emphasis on Marine Teleosts.</title>
        <authorList>
            <person name="Pickett B.D."/>
        </authorList>
    </citation>
    <scope>NUCLEOTIDE SEQUENCE</scope>
    <source>
        <strain evidence="2">HI-2016</strain>
    </source>
</reference>
<sequence>PRLTFFSVVGSTDSLCFLPFNPFLVPNFFISTISRFCPIILSRKTKNFWGSDFSDFFQVRGLRFFRLWAQLIPCVFSHLIHSWWLVLSYPLSAAYVFFGCGLN</sequence>
<feature type="transmembrane region" description="Helical" evidence="1">
    <location>
        <begin position="20"/>
        <end position="41"/>
    </location>
</feature>
<organism evidence="2 3">
    <name type="scientific">Albula glossodonta</name>
    <name type="common">roundjaw bonefish</name>
    <dbReference type="NCBI Taxonomy" id="121402"/>
    <lineage>
        <taxon>Eukaryota</taxon>
        <taxon>Metazoa</taxon>
        <taxon>Chordata</taxon>
        <taxon>Craniata</taxon>
        <taxon>Vertebrata</taxon>
        <taxon>Euteleostomi</taxon>
        <taxon>Actinopterygii</taxon>
        <taxon>Neopterygii</taxon>
        <taxon>Teleostei</taxon>
        <taxon>Albuliformes</taxon>
        <taxon>Albulidae</taxon>
        <taxon>Albula</taxon>
    </lineage>
</organism>
<dbReference type="Proteomes" id="UP000824540">
    <property type="component" value="Unassembled WGS sequence"/>
</dbReference>